<evidence type="ECO:0000313" key="4">
    <source>
        <dbReference type="Proteomes" id="UP001061999"/>
    </source>
</evidence>
<organism evidence="3 4">
    <name type="scientific">Pseudomonas agronomica</name>
    <dbReference type="NCBI Taxonomy" id="2979328"/>
    <lineage>
        <taxon>Bacteria</taxon>
        <taxon>Pseudomonadati</taxon>
        <taxon>Pseudomonadota</taxon>
        <taxon>Gammaproteobacteria</taxon>
        <taxon>Pseudomonadales</taxon>
        <taxon>Pseudomonadaceae</taxon>
        <taxon>Pseudomonas</taxon>
    </lineage>
</organism>
<dbReference type="InterPro" id="IPR011761">
    <property type="entry name" value="ATP-grasp"/>
</dbReference>
<dbReference type="Pfam" id="PF15632">
    <property type="entry name" value="ATPgrasp_Ter"/>
    <property type="match status" value="1"/>
</dbReference>
<accession>A0ABT3F2F6</accession>
<reference evidence="3" key="1">
    <citation type="submission" date="2022-07" db="EMBL/GenBank/DDBJ databases">
        <title>Pseudomonas agronomica sp. nov.: a novel bacterium with biotechnological application in the synthesis of biofertilizers from valorized agricultural residues.</title>
        <authorList>
            <person name="Robas M."/>
            <person name="Fernandez V.M."/>
            <person name="Luna L."/>
            <person name="Provanza A."/>
            <person name="Jimenez P.A."/>
        </authorList>
    </citation>
    <scope>NUCLEOTIDE SEQUENCE</scope>
    <source>
        <strain evidence="3">SAICEU22T</strain>
    </source>
</reference>
<keyword evidence="4" id="KW-1185">Reference proteome</keyword>
<evidence type="ECO:0000256" key="1">
    <source>
        <dbReference type="PROSITE-ProRule" id="PRU00409"/>
    </source>
</evidence>
<dbReference type="SUPFAM" id="SSF56059">
    <property type="entry name" value="Glutathione synthetase ATP-binding domain-like"/>
    <property type="match status" value="1"/>
</dbReference>
<evidence type="ECO:0000313" key="3">
    <source>
        <dbReference type="EMBL" id="MCW1243258.1"/>
    </source>
</evidence>
<dbReference type="PROSITE" id="PS50975">
    <property type="entry name" value="ATP_GRASP"/>
    <property type="match status" value="1"/>
</dbReference>
<comment type="caution">
    <text evidence="3">The sequence shown here is derived from an EMBL/GenBank/DDBJ whole genome shotgun (WGS) entry which is preliminary data.</text>
</comment>
<name>A0ABT3F2F6_9PSED</name>
<dbReference type="Proteomes" id="UP001061999">
    <property type="component" value="Unassembled WGS sequence"/>
</dbReference>
<dbReference type="Gene3D" id="3.40.50.20">
    <property type="match status" value="1"/>
</dbReference>
<dbReference type="RefSeq" id="WP_264426338.1">
    <property type="nucleotide sequence ID" value="NZ_JAOSHO010000012.1"/>
</dbReference>
<dbReference type="EMBL" id="JAOSHO010000012">
    <property type="protein sequence ID" value="MCW1243258.1"/>
    <property type="molecule type" value="Genomic_DNA"/>
</dbReference>
<gene>
    <name evidence="3" type="ORF">OC610_02475</name>
</gene>
<keyword evidence="1" id="KW-0547">Nucleotide-binding</keyword>
<proteinExistence type="predicted"/>
<sequence>MKTVMVTGVGAIMGYGLLKSLRAADPSVRLVGTDIYDDAVGRGWSDVFAQAPLTADPGYGQWLGDTLARYHVDLLIPGIEQDLHWLSDHRALLAESDCQVVLNNQNLIELSRDKWAMDQALVALGDASRIPSLLSGDFHSLKAALGLPFLLKPRRSYASKGLVWVREEGDFIPHAALLGEYLMAQPIIGSAADEFTVAAFGDGRGDTGPMIAFQRKLASDGSTAKAWVYQDDSLCDVVARLCRAFKPVGPTNLQFRRGKDGSWSLLEINPRISSTSSIRRAFGYNEAAMCLDYYLDGKTLAQPTIRSGFAVRYIEDFIVYDRDHF</sequence>
<evidence type="ECO:0000259" key="2">
    <source>
        <dbReference type="PROSITE" id="PS50975"/>
    </source>
</evidence>
<feature type="domain" description="ATP-grasp" evidence="2">
    <location>
        <begin position="119"/>
        <end position="295"/>
    </location>
</feature>
<keyword evidence="1" id="KW-0067">ATP-binding</keyword>
<protein>
    <submittedName>
        <fullName evidence="3">ATP-grasp domain-containing protein</fullName>
    </submittedName>
</protein>
<dbReference type="Gene3D" id="3.30.470.20">
    <property type="entry name" value="ATP-grasp fold, B domain"/>
    <property type="match status" value="1"/>
</dbReference>